<accession>A0ABD1T6S1</accession>
<keyword evidence="7" id="KW-0479">Metal-binding</keyword>
<evidence type="ECO:0000256" key="5">
    <source>
        <dbReference type="ARBA" id="ARBA00022679"/>
    </source>
</evidence>
<keyword evidence="8" id="KW-0863">Zinc-finger</keyword>
<dbReference type="EMBL" id="JBFOLJ010000009">
    <property type="protein sequence ID" value="KAL2508268.1"/>
    <property type="molecule type" value="Genomic_DNA"/>
</dbReference>
<comment type="subcellular location">
    <subcellularLocation>
        <location evidence="2">Membrane</location>
        <topology evidence="2">Single-pass membrane protein</topology>
    </subcellularLocation>
</comment>
<evidence type="ECO:0000256" key="1">
    <source>
        <dbReference type="ARBA" id="ARBA00000900"/>
    </source>
</evidence>
<keyword evidence="10" id="KW-0862">Zinc</keyword>
<protein>
    <recommendedName>
        <fullName evidence="4">RING-type E3 ubiquitin transferase</fullName>
        <ecNumber evidence="4">2.3.2.27</ecNumber>
    </recommendedName>
</protein>
<dbReference type="PANTHER" id="PTHR46913:SF1">
    <property type="entry name" value="RING-H2 FINGER PROTEIN ATL16"/>
    <property type="match status" value="1"/>
</dbReference>
<evidence type="ECO:0000256" key="13">
    <source>
        <dbReference type="SAM" id="MobiDB-lite"/>
    </source>
</evidence>
<evidence type="ECO:0000256" key="9">
    <source>
        <dbReference type="ARBA" id="ARBA00022786"/>
    </source>
</evidence>
<feature type="region of interest" description="Disordered" evidence="13">
    <location>
        <begin position="77"/>
        <end position="96"/>
    </location>
</feature>
<dbReference type="GO" id="GO:0061630">
    <property type="term" value="F:ubiquitin protein ligase activity"/>
    <property type="evidence" value="ECO:0007669"/>
    <property type="project" value="UniProtKB-EC"/>
</dbReference>
<keyword evidence="12" id="KW-0472">Membrane</keyword>
<keyword evidence="5" id="KW-0808">Transferase</keyword>
<keyword evidence="11" id="KW-1133">Transmembrane helix</keyword>
<evidence type="ECO:0000256" key="10">
    <source>
        <dbReference type="ARBA" id="ARBA00022833"/>
    </source>
</evidence>
<reference evidence="15" key="1">
    <citation type="submission" date="2024-07" db="EMBL/GenBank/DDBJ databases">
        <title>Two chromosome-level genome assemblies of Korean endemic species Abeliophyllum distichum and Forsythia ovata (Oleaceae).</title>
        <authorList>
            <person name="Jang H."/>
        </authorList>
    </citation>
    <scope>NUCLEOTIDE SEQUENCE [LARGE SCALE GENOMIC DNA]</scope>
</reference>
<comment type="caution">
    <text evidence="14">The sequence shown here is derived from an EMBL/GenBank/DDBJ whole genome shotgun (WGS) entry which is preliminary data.</text>
</comment>
<evidence type="ECO:0000313" key="14">
    <source>
        <dbReference type="EMBL" id="KAL2508268.1"/>
    </source>
</evidence>
<keyword evidence="9" id="KW-0833">Ubl conjugation pathway</keyword>
<organism evidence="14 15">
    <name type="scientific">Forsythia ovata</name>
    <dbReference type="NCBI Taxonomy" id="205694"/>
    <lineage>
        <taxon>Eukaryota</taxon>
        <taxon>Viridiplantae</taxon>
        <taxon>Streptophyta</taxon>
        <taxon>Embryophyta</taxon>
        <taxon>Tracheophyta</taxon>
        <taxon>Spermatophyta</taxon>
        <taxon>Magnoliopsida</taxon>
        <taxon>eudicotyledons</taxon>
        <taxon>Gunneridae</taxon>
        <taxon>Pentapetalae</taxon>
        <taxon>asterids</taxon>
        <taxon>lamiids</taxon>
        <taxon>Lamiales</taxon>
        <taxon>Oleaceae</taxon>
        <taxon>Forsythieae</taxon>
        <taxon>Forsythia</taxon>
    </lineage>
</organism>
<comment type="pathway">
    <text evidence="3">Protein modification; protein ubiquitination.</text>
</comment>
<keyword evidence="15" id="KW-1185">Reference proteome</keyword>
<dbReference type="AlphaFoldDB" id="A0ABD1T6S1"/>
<dbReference type="GO" id="GO:0016020">
    <property type="term" value="C:membrane"/>
    <property type="evidence" value="ECO:0007669"/>
    <property type="project" value="UniProtKB-SubCell"/>
</dbReference>
<evidence type="ECO:0000256" key="6">
    <source>
        <dbReference type="ARBA" id="ARBA00022692"/>
    </source>
</evidence>
<evidence type="ECO:0000313" key="15">
    <source>
        <dbReference type="Proteomes" id="UP001604277"/>
    </source>
</evidence>
<evidence type="ECO:0000256" key="8">
    <source>
        <dbReference type="ARBA" id="ARBA00022771"/>
    </source>
</evidence>
<name>A0ABD1T6S1_9LAMI</name>
<dbReference type="GO" id="GO:0008270">
    <property type="term" value="F:zinc ion binding"/>
    <property type="evidence" value="ECO:0007669"/>
    <property type="project" value="UniProtKB-KW"/>
</dbReference>
<proteinExistence type="predicted"/>
<evidence type="ECO:0000256" key="7">
    <source>
        <dbReference type="ARBA" id="ARBA00022723"/>
    </source>
</evidence>
<sequence length="115" mass="13184">MCDCVDIWLQSNANCPLCRYAISGRNRYQLNRIVAPNSSPQDPLPFSIVGSEEDFVVIELNRQQEISGLSRNLVQSNRTHSSRKFEHKIGKSKSRKFHHVSIMGDEGVDVRKKKR</sequence>
<dbReference type="InterPro" id="IPR044600">
    <property type="entry name" value="ATL1/ATL16-like"/>
</dbReference>
<evidence type="ECO:0000256" key="2">
    <source>
        <dbReference type="ARBA" id="ARBA00004167"/>
    </source>
</evidence>
<evidence type="ECO:0000256" key="4">
    <source>
        <dbReference type="ARBA" id="ARBA00012483"/>
    </source>
</evidence>
<dbReference type="Proteomes" id="UP001604277">
    <property type="component" value="Unassembled WGS sequence"/>
</dbReference>
<evidence type="ECO:0000256" key="3">
    <source>
        <dbReference type="ARBA" id="ARBA00004906"/>
    </source>
</evidence>
<dbReference type="PANTHER" id="PTHR46913">
    <property type="entry name" value="RING-H2 FINGER PROTEIN ATL16"/>
    <property type="match status" value="1"/>
</dbReference>
<keyword evidence="6" id="KW-0812">Transmembrane</keyword>
<gene>
    <name evidence="14" type="ORF">Fot_31915</name>
</gene>
<evidence type="ECO:0000256" key="11">
    <source>
        <dbReference type="ARBA" id="ARBA00022989"/>
    </source>
</evidence>
<dbReference type="SUPFAM" id="SSF57850">
    <property type="entry name" value="RING/U-box"/>
    <property type="match status" value="1"/>
</dbReference>
<evidence type="ECO:0000256" key="12">
    <source>
        <dbReference type="ARBA" id="ARBA00023136"/>
    </source>
</evidence>
<comment type="catalytic activity">
    <reaction evidence="1">
        <text>S-ubiquitinyl-[E2 ubiquitin-conjugating enzyme]-L-cysteine + [acceptor protein]-L-lysine = [E2 ubiquitin-conjugating enzyme]-L-cysteine + N(6)-ubiquitinyl-[acceptor protein]-L-lysine.</text>
        <dbReference type="EC" id="2.3.2.27"/>
    </reaction>
</comment>
<dbReference type="EC" id="2.3.2.27" evidence="4"/>